<proteinExistence type="predicted"/>
<evidence type="ECO:0000313" key="2">
    <source>
        <dbReference type="Proteomes" id="UP000293289"/>
    </source>
</evidence>
<organism evidence="1 2">
    <name type="scientific">Agromyces ramosus</name>
    <dbReference type="NCBI Taxonomy" id="33879"/>
    <lineage>
        <taxon>Bacteria</taxon>
        <taxon>Bacillati</taxon>
        <taxon>Actinomycetota</taxon>
        <taxon>Actinomycetes</taxon>
        <taxon>Micrococcales</taxon>
        <taxon>Microbacteriaceae</taxon>
        <taxon>Agromyces</taxon>
    </lineage>
</organism>
<dbReference type="EMBL" id="SGWY01000002">
    <property type="protein sequence ID" value="RZS65645.1"/>
    <property type="molecule type" value="Genomic_DNA"/>
</dbReference>
<dbReference type="RefSeq" id="WP_130352322.1">
    <property type="nucleotide sequence ID" value="NZ_SGWY01000002.1"/>
</dbReference>
<sequence length="145" mass="16230">MTRLDANDATRVPISTDDDIRQRVADLLQRAIRRQWWTLYLDENDVQRPVLMPMARYPEHPHEPCGDDGTAAEVMANQLENIVTGIGAAKVIFVWERPGTDELTEADRMWAGALGAACRSAAIAVRAQLLLHDRGVRWIALDDAV</sequence>
<dbReference type="Proteomes" id="UP000293289">
    <property type="component" value="Unassembled WGS sequence"/>
</dbReference>
<accession>A0A4Q7MBP4</accession>
<gene>
    <name evidence="1" type="ORF">EV187_1344</name>
</gene>
<protein>
    <submittedName>
        <fullName evidence="1">Uncharacterized protein</fullName>
    </submittedName>
</protein>
<keyword evidence="2" id="KW-1185">Reference proteome</keyword>
<dbReference type="AlphaFoldDB" id="A0A4Q7MBP4"/>
<reference evidence="1 2" key="1">
    <citation type="submission" date="2019-02" db="EMBL/GenBank/DDBJ databases">
        <title>Genomic Encyclopedia of Type Strains, Phase IV (KMG-IV): sequencing the most valuable type-strain genomes for metagenomic binning, comparative biology and taxonomic classification.</title>
        <authorList>
            <person name="Goeker M."/>
        </authorList>
    </citation>
    <scope>NUCLEOTIDE SEQUENCE [LARGE SCALE GENOMIC DNA]</scope>
    <source>
        <strain evidence="1 2">DSM 43045</strain>
    </source>
</reference>
<evidence type="ECO:0000313" key="1">
    <source>
        <dbReference type="EMBL" id="RZS65645.1"/>
    </source>
</evidence>
<name>A0A4Q7MBP4_9MICO</name>
<comment type="caution">
    <text evidence="1">The sequence shown here is derived from an EMBL/GenBank/DDBJ whole genome shotgun (WGS) entry which is preliminary data.</text>
</comment>
<dbReference type="OrthoDB" id="5123240at2"/>